<evidence type="ECO:0000313" key="9">
    <source>
        <dbReference type="Proteomes" id="UP000509579"/>
    </source>
</evidence>
<evidence type="ECO:0000256" key="3">
    <source>
        <dbReference type="ARBA" id="ARBA00022723"/>
    </source>
</evidence>
<gene>
    <name evidence="8" type="ORF">HUK68_21150</name>
</gene>
<keyword evidence="7" id="KW-1015">Disulfide bond</keyword>
<geneLocation type="plasmid" evidence="8 9">
    <name>unnamed1</name>
</geneLocation>
<dbReference type="InterPro" id="IPR029058">
    <property type="entry name" value="AB_hydrolase_fold"/>
</dbReference>
<dbReference type="Gene3D" id="3.40.50.1820">
    <property type="entry name" value="alpha/beta hydrolase"/>
    <property type="match status" value="1"/>
</dbReference>
<dbReference type="SUPFAM" id="SSF53474">
    <property type="entry name" value="alpha/beta-Hydrolases"/>
    <property type="match status" value="1"/>
</dbReference>
<keyword evidence="3" id="KW-0479">Metal-binding</keyword>
<dbReference type="GO" id="GO:0046872">
    <property type="term" value="F:metal ion binding"/>
    <property type="evidence" value="ECO:0007669"/>
    <property type="project" value="UniProtKB-KW"/>
</dbReference>
<organism evidence="8 9">
    <name type="scientific">Comamonas antarctica</name>
    <dbReference type="NCBI Taxonomy" id="2743470"/>
    <lineage>
        <taxon>Bacteria</taxon>
        <taxon>Pseudomonadati</taxon>
        <taxon>Pseudomonadota</taxon>
        <taxon>Betaproteobacteria</taxon>
        <taxon>Burkholderiales</taxon>
        <taxon>Comamonadaceae</taxon>
        <taxon>Comamonas</taxon>
    </lineage>
</organism>
<dbReference type="GO" id="GO:0052689">
    <property type="term" value="F:carboxylic ester hydrolase activity"/>
    <property type="evidence" value="ECO:0007669"/>
    <property type="project" value="UniProtKB-KW"/>
</dbReference>
<sequence length="574" mass="59144">MRPIARVPGPLAWWLSLSATAVLVGCGGSGGSDPAPPPAPQPKACADLNGMAIAAADIGLPTTGALVTAATTVAAAGSGATATPEFCRVSAAISPVDPAAPKILLQVALPTTWNNKALMFGGGGYNGLIPAVTGNVPAGPTAQATPLGRGYATFASDSGHQAGALGSQDGSFGVNDEAVRNFSGEALKKTRDTAVAIIKARYAAGAPSKAYFAGGSTGGREALAVAQKWPQDWDGVISLYPAGAAASLDLQFGRITRALAQPGAYANPAKRKQLYDAAMQACDALDGVADGLISDIRSCNAVFNPATASVNGAPLRCAGGADTGDSCLSDAQIAAFNVINTPITFGYPLASGETQYPGFNTWGTDFGIPNASPLQTTVTFLSMGTLQPASPMPVGAPYGSIFWDQWVRFFVTRDASFNALTLDPQNPGPWQARISELSGLQDVNKTDLSAFQAKGGKMLIAHGTGDALVSTRATAQYVDRVRAAMGQARADSFLRYYEIPGYGHAVSTVFNASWDSLSTLENWVEKSTLPPNQTVTDTVGVPGRTRPLCDYPGYPRYNGSGDVNLAASFSCSTQ</sequence>
<keyword evidence="8" id="KW-0614">Plasmid</keyword>
<dbReference type="RefSeq" id="WP_175506219.1">
    <property type="nucleotide sequence ID" value="NZ_CP054841.1"/>
</dbReference>
<dbReference type="Proteomes" id="UP000509579">
    <property type="component" value="Plasmid unnamed1"/>
</dbReference>
<evidence type="ECO:0000256" key="6">
    <source>
        <dbReference type="ARBA" id="ARBA00022837"/>
    </source>
</evidence>
<comment type="similarity">
    <text evidence="1">Belongs to the tannase family.</text>
</comment>
<proteinExistence type="inferred from homology"/>
<keyword evidence="9" id="KW-1185">Reference proteome</keyword>
<evidence type="ECO:0000256" key="7">
    <source>
        <dbReference type="ARBA" id="ARBA00023157"/>
    </source>
</evidence>
<protein>
    <submittedName>
        <fullName evidence="8">Tannase/feruloyl esterase family alpha/beta hydrolase</fullName>
    </submittedName>
</protein>
<evidence type="ECO:0000256" key="5">
    <source>
        <dbReference type="ARBA" id="ARBA00022801"/>
    </source>
</evidence>
<evidence type="ECO:0000256" key="2">
    <source>
        <dbReference type="ARBA" id="ARBA00022487"/>
    </source>
</evidence>
<keyword evidence="4" id="KW-0732">Signal</keyword>
<dbReference type="KEGG" id="aant:HUK68_21150"/>
<name>A0A6N1XC74_9BURK</name>
<dbReference type="EMBL" id="CP054841">
    <property type="protein sequence ID" value="QKV55430.1"/>
    <property type="molecule type" value="Genomic_DNA"/>
</dbReference>
<evidence type="ECO:0000313" key="8">
    <source>
        <dbReference type="EMBL" id="QKV55430.1"/>
    </source>
</evidence>
<dbReference type="PROSITE" id="PS51257">
    <property type="entry name" value="PROKAR_LIPOPROTEIN"/>
    <property type="match status" value="1"/>
</dbReference>
<evidence type="ECO:0000256" key="1">
    <source>
        <dbReference type="ARBA" id="ARBA00006249"/>
    </source>
</evidence>
<keyword evidence="6" id="KW-0106">Calcium</keyword>
<dbReference type="PANTHER" id="PTHR33938:SF15">
    <property type="entry name" value="FERULOYL ESTERASE B-RELATED"/>
    <property type="match status" value="1"/>
</dbReference>
<evidence type="ECO:0000256" key="4">
    <source>
        <dbReference type="ARBA" id="ARBA00022729"/>
    </source>
</evidence>
<accession>A0A6N1XC74</accession>
<dbReference type="PANTHER" id="PTHR33938">
    <property type="entry name" value="FERULOYL ESTERASE B-RELATED"/>
    <property type="match status" value="1"/>
</dbReference>
<reference evidence="8 9" key="1">
    <citation type="submission" date="2020-06" db="EMBL/GenBank/DDBJ databases">
        <title>Acidovorax antarctica sp. nov., isolated from Corinth ice sheet soil, Antarctic Fields Peninsula.</title>
        <authorList>
            <person name="Xu Q."/>
            <person name="Peng F."/>
        </authorList>
    </citation>
    <scope>NUCLEOTIDE SEQUENCE [LARGE SCALE GENOMIC DNA]</scope>
    <source>
        <strain evidence="8 9">16-35-5</strain>
        <plasmid evidence="8 9">unnamed1</plasmid>
    </source>
</reference>
<dbReference type="AlphaFoldDB" id="A0A6N1XC74"/>
<keyword evidence="2" id="KW-0719">Serine esterase</keyword>
<keyword evidence="5 8" id="KW-0378">Hydrolase</keyword>
<dbReference type="InterPro" id="IPR011118">
    <property type="entry name" value="Tannase/feruloyl_esterase"/>
</dbReference>
<dbReference type="Pfam" id="PF07519">
    <property type="entry name" value="Tannase"/>
    <property type="match status" value="1"/>
</dbReference>